<organism evidence="3 4">
    <name type="scientific">Halothiobacillus diazotrophicus</name>
    <dbReference type="NCBI Taxonomy" id="1860122"/>
    <lineage>
        <taxon>Bacteria</taxon>
        <taxon>Pseudomonadati</taxon>
        <taxon>Pseudomonadota</taxon>
        <taxon>Gammaproteobacteria</taxon>
        <taxon>Chromatiales</taxon>
        <taxon>Halothiobacillaceae</taxon>
        <taxon>Halothiobacillus</taxon>
    </lineage>
</organism>
<dbReference type="Proteomes" id="UP000078596">
    <property type="component" value="Chromosome"/>
</dbReference>
<accession>A0A191ZI32</accession>
<keyword evidence="2" id="KW-0732">Signal</keyword>
<evidence type="ECO:0008006" key="5">
    <source>
        <dbReference type="Google" id="ProtNLM"/>
    </source>
</evidence>
<feature type="region of interest" description="Disordered" evidence="1">
    <location>
        <begin position="54"/>
        <end position="75"/>
    </location>
</feature>
<dbReference type="RefSeq" id="WP_066100652.1">
    <property type="nucleotide sequence ID" value="NZ_CP016027.1"/>
</dbReference>
<dbReference type="AlphaFoldDB" id="A0A191ZI32"/>
<feature type="compositionally biased region" description="Basic and acidic residues" evidence="1">
    <location>
        <begin position="61"/>
        <end position="75"/>
    </location>
</feature>
<feature type="signal peptide" evidence="2">
    <location>
        <begin position="1"/>
        <end position="27"/>
    </location>
</feature>
<gene>
    <name evidence="3" type="ORF">A9404_09285</name>
</gene>
<name>A0A191ZI32_9GAMM</name>
<evidence type="ECO:0000256" key="2">
    <source>
        <dbReference type="SAM" id="SignalP"/>
    </source>
</evidence>
<dbReference type="STRING" id="1860122.A9404_09285"/>
<evidence type="ECO:0000313" key="3">
    <source>
        <dbReference type="EMBL" id="ANJ67556.1"/>
    </source>
</evidence>
<sequence>MKVRTRTQAILASTAIAAAMTAGTATAATQNNTFSSQNAQGSTVQLAEMACGGNGACGGNMKKDDKSSTKTENKS</sequence>
<dbReference type="EMBL" id="CP016027">
    <property type="protein sequence ID" value="ANJ67556.1"/>
    <property type="molecule type" value="Genomic_DNA"/>
</dbReference>
<dbReference type="KEGG" id="haz:A9404_09285"/>
<keyword evidence="4" id="KW-1185">Reference proteome</keyword>
<feature type="chain" id="PRO_5008250418" description="Secreted protein" evidence="2">
    <location>
        <begin position="28"/>
        <end position="75"/>
    </location>
</feature>
<evidence type="ECO:0000313" key="4">
    <source>
        <dbReference type="Proteomes" id="UP000078596"/>
    </source>
</evidence>
<protein>
    <recommendedName>
        <fullName evidence="5">Secreted protein</fullName>
    </recommendedName>
</protein>
<evidence type="ECO:0000256" key="1">
    <source>
        <dbReference type="SAM" id="MobiDB-lite"/>
    </source>
</evidence>
<proteinExistence type="predicted"/>
<reference evidence="3 4" key="1">
    <citation type="submission" date="2016-06" db="EMBL/GenBank/DDBJ databases">
        <title>Insight into the functional genes involving in sulfur oxidation in Pearl River water.</title>
        <authorList>
            <person name="Luo J."/>
            <person name="Tan X."/>
            <person name="Lin W."/>
        </authorList>
    </citation>
    <scope>NUCLEOTIDE SEQUENCE [LARGE SCALE GENOMIC DNA]</scope>
    <source>
        <strain evidence="3 4">LS2</strain>
    </source>
</reference>